<feature type="transmembrane region" description="Helical" evidence="7">
    <location>
        <begin position="309"/>
        <end position="329"/>
    </location>
</feature>
<feature type="transmembrane region" description="Helical" evidence="7">
    <location>
        <begin position="335"/>
        <end position="358"/>
    </location>
</feature>
<evidence type="ECO:0000256" key="6">
    <source>
        <dbReference type="ARBA" id="ARBA00023136"/>
    </source>
</evidence>
<keyword evidence="5 7" id="KW-1133">Transmembrane helix</keyword>
<dbReference type="EMBL" id="CP042425">
    <property type="protein sequence ID" value="QEL20843.1"/>
    <property type="molecule type" value="Genomic_DNA"/>
</dbReference>
<gene>
    <name evidence="9" type="ORF">PX52LOC_07963</name>
</gene>
<reference evidence="10" key="1">
    <citation type="submission" date="2019-08" db="EMBL/GenBank/DDBJ databases">
        <title>Limnoglobus roseus gen. nov., sp. nov., a novel freshwater planctomycete with a giant genome from the family Gemmataceae.</title>
        <authorList>
            <person name="Kulichevskaya I.S."/>
            <person name="Naumoff D.G."/>
            <person name="Miroshnikov K."/>
            <person name="Ivanova A."/>
            <person name="Philippov D.A."/>
            <person name="Hakobyan A."/>
            <person name="Rijpstra I.C."/>
            <person name="Sinninghe Damste J.S."/>
            <person name="Liesack W."/>
            <person name="Dedysh S.N."/>
        </authorList>
    </citation>
    <scope>NUCLEOTIDE SEQUENCE [LARGE SCALE GENOMIC DNA]</scope>
    <source>
        <strain evidence="10">PX52</strain>
    </source>
</reference>
<protein>
    <submittedName>
        <fullName evidence="9">MFS transporter</fullName>
    </submittedName>
</protein>
<keyword evidence="6 7" id="KW-0472">Membrane</keyword>
<evidence type="ECO:0000256" key="3">
    <source>
        <dbReference type="ARBA" id="ARBA00022475"/>
    </source>
</evidence>
<accession>A0A5C1ARX6</accession>
<dbReference type="PROSITE" id="PS50850">
    <property type="entry name" value="MFS"/>
    <property type="match status" value="1"/>
</dbReference>
<proteinExistence type="predicted"/>
<dbReference type="Proteomes" id="UP000324974">
    <property type="component" value="Chromosome"/>
</dbReference>
<keyword evidence="4 7" id="KW-0812">Transmembrane</keyword>
<dbReference type="CDD" id="cd06173">
    <property type="entry name" value="MFS_MefA_like"/>
    <property type="match status" value="1"/>
</dbReference>
<dbReference type="PANTHER" id="PTHR43266:SF2">
    <property type="entry name" value="MAJOR FACILITATOR SUPERFAMILY (MFS) PROFILE DOMAIN-CONTAINING PROTEIN"/>
    <property type="match status" value="1"/>
</dbReference>
<dbReference type="GO" id="GO:0022857">
    <property type="term" value="F:transmembrane transporter activity"/>
    <property type="evidence" value="ECO:0007669"/>
    <property type="project" value="InterPro"/>
</dbReference>
<evidence type="ECO:0000313" key="10">
    <source>
        <dbReference type="Proteomes" id="UP000324974"/>
    </source>
</evidence>
<keyword evidence="3" id="KW-1003">Cell membrane</keyword>
<dbReference type="Gene3D" id="1.20.1250.20">
    <property type="entry name" value="MFS general substrate transporter like domains"/>
    <property type="match status" value="1"/>
</dbReference>
<feature type="transmembrane region" description="Helical" evidence="7">
    <location>
        <begin position="519"/>
        <end position="540"/>
    </location>
</feature>
<evidence type="ECO:0000256" key="2">
    <source>
        <dbReference type="ARBA" id="ARBA00022448"/>
    </source>
</evidence>
<evidence type="ECO:0000259" key="8">
    <source>
        <dbReference type="PROSITE" id="PS50850"/>
    </source>
</evidence>
<evidence type="ECO:0000256" key="7">
    <source>
        <dbReference type="SAM" id="Phobius"/>
    </source>
</evidence>
<dbReference type="KEGG" id="lrs:PX52LOC_07963"/>
<organism evidence="9 10">
    <name type="scientific">Limnoglobus roseus</name>
    <dbReference type="NCBI Taxonomy" id="2598579"/>
    <lineage>
        <taxon>Bacteria</taxon>
        <taxon>Pseudomonadati</taxon>
        <taxon>Planctomycetota</taxon>
        <taxon>Planctomycetia</taxon>
        <taxon>Gemmatales</taxon>
        <taxon>Gemmataceae</taxon>
        <taxon>Limnoglobus</taxon>
    </lineage>
</organism>
<dbReference type="AlphaFoldDB" id="A0A5C1ARX6"/>
<evidence type="ECO:0000256" key="5">
    <source>
        <dbReference type="ARBA" id="ARBA00022989"/>
    </source>
</evidence>
<dbReference type="InterPro" id="IPR020846">
    <property type="entry name" value="MFS_dom"/>
</dbReference>
<evidence type="ECO:0000313" key="9">
    <source>
        <dbReference type="EMBL" id="QEL20843.1"/>
    </source>
</evidence>
<keyword evidence="2" id="KW-0813">Transport</keyword>
<evidence type="ECO:0000256" key="1">
    <source>
        <dbReference type="ARBA" id="ARBA00004651"/>
    </source>
</evidence>
<name>A0A5C1ARX6_9BACT</name>
<feature type="transmembrane region" description="Helical" evidence="7">
    <location>
        <begin position="121"/>
        <end position="141"/>
    </location>
</feature>
<dbReference type="PANTHER" id="PTHR43266">
    <property type="entry name" value="MACROLIDE-EFFLUX PROTEIN"/>
    <property type="match status" value="1"/>
</dbReference>
<dbReference type="GO" id="GO:0005886">
    <property type="term" value="C:plasma membrane"/>
    <property type="evidence" value="ECO:0007669"/>
    <property type="project" value="UniProtKB-SubCell"/>
</dbReference>
<dbReference type="InterPro" id="IPR011701">
    <property type="entry name" value="MFS"/>
</dbReference>
<dbReference type="Pfam" id="PF07690">
    <property type="entry name" value="MFS_1"/>
    <property type="match status" value="1"/>
</dbReference>
<evidence type="ECO:0000256" key="4">
    <source>
        <dbReference type="ARBA" id="ARBA00022692"/>
    </source>
</evidence>
<feature type="transmembrane region" description="Helical" evidence="7">
    <location>
        <begin position="162"/>
        <end position="185"/>
    </location>
</feature>
<feature type="transmembrane region" description="Helical" evidence="7">
    <location>
        <begin position="281"/>
        <end position="302"/>
    </location>
</feature>
<dbReference type="SUPFAM" id="SSF103473">
    <property type="entry name" value="MFS general substrate transporter"/>
    <property type="match status" value="1"/>
</dbReference>
<feature type="transmembrane region" description="Helical" evidence="7">
    <location>
        <begin position="60"/>
        <end position="83"/>
    </location>
</feature>
<feature type="transmembrane region" description="Helical" evidence="7">
    <location>
        <begin position="246"/>
        <end position="269"/>
    </location>
</feature>
<sequence>MGTMHEPESPSTFLRIHGTLANRNFIGLLVAQFLAAFNDQAIHAAAMFFAINTQALTERAAISLMPILFYAPWAIFCTVAGWLADRYSKRNALVFWKLAEIAITAVALLGFYLGRNGHPELGPWVVLSTVFLMGTHSAFFVPAKYGVMPEILPPHLLSKGNGLLESLSFLAVILGTVSGGVLSYLFLGNELVIGVILLGLAVVGALASFLIRKMQAANPTLPFPPYIYGPIVGNVKELFAVPALRLAAQGIAFFTFVVAFMRAAVYMLGESQNPRWDELKTSVVVGSVALGIGLGSPAAGWLSGRHVELRLVLLGAVGMILALVGAATFIDEVAILVSCIVAIGFFTGFYIVPLFTLLQHKAPKERKGEMIAASNAVNIVGAISASLLFFGVVFLAQKFGLSPEVTNRQAVVSGKLTDLELLHGRPVYFEVTPENGSRVEGGRKPRPQEARSFEQVVKHIFEGGRSRDILELHKDIALDRKDQDVDVSKYVIGEVTHYDLVPAGVPPTPDYDNHHLPRFLFFGAAAMTLAILVLLVRPVLRLRKSV</sequence>
<feature type="transmembrane region" description="Helical" evidence="7">
    <location>
        <begin position="370"/>
        <end position="396"/>
    </location>
</feature>
<feature type="domain" description="Major facilitator superfamily (MFS) profile" evidence="8">
    <location>
        <begin position="24"/>
        <end position="541"/>
    </location>
</feature>
<feature type="transmembrane region" description="Helical" evidence="7">
    <location>
        <begin position="191"/>
        <end position="211"/>
    </location>
</feature>
<feature type="transmembrane region" description="Helical" evidence="7">
    <location>
        <begin position="95"/>
        <end position="115"/>
    </location>
</feature>
<dbReference type="InterPro" id="IPR036259">
    <property type="entry name" value="MFS_trans_sf"/>
</dbReference>
<comment type="subcellular location">
    <subcellularLocation>
        <location evidence="1">Cell membrane</location>
        <topology evidence="1">Multi-pass membrane protein</topology>
    </subcellularLocation>
</comment>
<keyword evidence="10" id="KW-1185">Reference proteome</keyword>